<dbReference type="Proteomes" id="UP001154282">
    <property type="component" value="Unassembled WGS sequence"/>
</dbReference>
<dbReference type="EMBL" id="CAMGYJ010000011">
    <property type="protein sequence ID" value="CAI0626464.1"/>
    <property type="molecule type" value="Genomic_DNA"/>
</dbReference>
<evidence type="ECO:0000313" key="1">
    <source>
        <dbReference type="EMBL" id="CAI0626157.1"/>
    </source>
</evidence>
<keyword evidence="3" id="KW-1185">Reference proteome</keyword>
<dbReference type="EMBL" id="CAMGYJ010000011">
    <property type="protein sequence ID" value="CAI0626157.1"/>
    <property type="molecule type" value="Genomic_DNA"/>
</dbReference>
<sequence length="81" mass="9072">MSMWSSHKYVIVLRSGVFVEGSKQRVVVQGKVGREGKGRKEATKVVQSKEVNDESGNPIWKKQVRAGRISSAARSPREIEF</sequence>
<protein>
    <submittedName>
        <fullName evidence="1">Uncharacterized protein</fullName>
    </submittedName>
</protein>
<comment type="caution">
    <text evidence="1">The sequence shown here is derived from an EMBL/GenBank/DDBJ whole genome shotgun (WGS) entry which is preliminary data.</text>
</comment>
<proteinExistence type="predicted"/>
<reference evidence="1" key="1">
    <citation type="submission" date="2022-08" db="EMBL/GenBank/DDBJ databases">
        <authorList>
            <person name="Gutierrez-Valencia J."/>
        </authorList>
    </citation>
    <scope>NUCLEOTIDE SEQUENCE</scope>
</reference>
<name>A0AAV0RZ51_9ROSI</name>
<evidence type="ECO:0000313" key="2">
    <source>
        <dbReference type="EMBL" id="CAI0626464.1"/>
    </source>
</evidence>
<evidence type="ECO:0000313" key="3">
    <source>
        <dbReference type="Proteomes" id="UP001154282"/>
    </source>
</evidence>
<organism evidence="1 3">
    <name type="scientific">Linum tenue</name>
    <dbReference type="NCBI Taxonomy" id="586396"/>
    <lineage>
        <taxon>Eukaryota</taxon>
        <taxon>Viridiplantae</taxon>
        <taxon>Streptophyta</taxon>
        <taxon>Embryophyta</taxon>
        <taxon>Tracheophyta</taxon>
        <taxon>Spermatophyta</taxon>
        <taxon>Magnoliopsida</taxon>
        <taxon>eudicotyledons</taxon>
        <taxon>Gunneridae</taxon>
        <taxon>Pentapetalae</taxon>
        <taxon>rosids</taxon>
        <taxon>fabids</taxon>
        <taxon>Malpighiales</taxon>
        <taxon>Linaceae</taxon>
        <taxon>Linum</taxon>
    </lineage>
</organism>
<gene>
    <name evidence="1" type="ORF">LITE_LOCUS50736</name>
    <name evidence="2" type="ORF">LITE_LOCUS50865</name>
</gene>
<dbReference type="AlphaFoldDB" id="A0AAV0RZ51"/>
<accession>A0AAV0RZ51</accession>